<sequence>MFQGNKKKKKNWTWCRSGETTPDVSVQLYLAHEKTSKRQVFEDARGRGHGRLEGHVAGVNRLGEALVLVVALLLRVGEVGGGAAVFADNVVVVGREERVAREGQRPGAAVLGVLGRTAPTAHAAQHADRRHNHHGRHRRADDGPDCHAARACLGPRRRRGRRVVCIRCRGRGSSRRGRAARRRRRCHGWRRRGSKEATHIRQGCHKRALGCGCGKQLTLAHGRIAGFVRRERKEAAANALLPLARWATVRRQNARQVGKRSPRVLAACRKTARHPGERRE</sequence>
<protein>
    <submittedName>
        <fullName evidence="1">Uncharacterized protein</fullName>
    </submittedName>
</protein>
<gene>
    <name evidence="1" type="ORF">HK100_001392</name>
</gene>
<evidence type="ECO:0000313" key="1">
    <source>
        <dbReference type="EMBL" id="KAJ3136745.1"/>
    </source>
</evidence>
<dbReference type="AlphaFoldDB" id="A0AAD5T8E4"/>
<name>A0AAD5T8E4_9FUNG</name>
<evidence type="ECO:0000313" key="2">
    <source>
        <dbReference type="Proteomes" id="UP001211907"/>
    </source>
</evidence>
<comment type="caution">
    <text evidence="1">The sequence shown here is derived from an EMBL/GenBank/DDBJ whole genome shotgun (WGS) entry which is preliminary data.</text>
</comment>
<reference evidence="1" key="1">
    <citation type="submission" date="2020-05" db="EMBL/GenBank/DDBJ databases">
        <title>Phylogenomic resolution of chytrid fungi.</title>
        <authorList>
            <person name="Stajich J.E."/>
            <person name="Amses K."/>
            <person name="Simmons R."/>
            <person name="Seto K."/>
            <person name="Myers J."/>
            <person name="Bonds A."/>
            <person name="Quandt C.A."/>
            <person name="Barry K."/>
            <person name="Liu P."/>
            <person name="Grigoriev I."/>
            <person name="Longcore J.E."/>
            <person name="James T.Y."/>
        </authorList>
    </citation>
    <scope>NUCLEOTIDE SEQUENCE</scope>
    <source>
        <strain evidence="1">JEL0513</strain>
    </source>
</reference>
<accession>A0AAD5T8E4</accession>
<dbReference type="EMBL" id="JADGJH010000130">
    <property type="protein sequence ID" value="KAJ3136745.1"/>
    <property type="molecule type" value="Genomic_DNA"/>
</dbReference>
<dbReference type="Proteomes" id="UP001211907">
    <property type="component" value="Unassembled WGS sequence"/>
</dbReference>
<proteinExistence type="predicted"/>
<organism evidence="1 2">
    <name type="scientific">Physocladia obscura</name>
    <dbReference type="NCBI Taxonomy" id="109957"/>
    <lineage>
        <taxon>Eukaryota</taxon>
        <taxon>Fungi</taxon>
        <taxon>Fungi incertae sedis</taxon>
        <taxon>Chytridiomycota</taxon>
        <taxon>Chytridiomycota incertae sedis</taxon>
        <taxon>Chytridiomycetes</taxon>
        <taxon>Chytridiales</taxon>
        <taxon>Chytriomycetaceae</taxon>
        <taxon>Physocladia</taxon>
    </lineage>
</organism>
<keyword evidence="2" id="KW-1185">Reference proteome</keyword>